<dbReference type="GO" id="GO:0020037">
    <property type="term" value="F:heme binding"/>
    <property type="evidence" value="ECO:0007669"/>
    <property type="project" value="UniProtKB-UniRule"/>
</dbReference>
<feature type="non-terminal residue" evidence="7">
    <location>
        <position position="72"/>
    </location>
</feature>
<evidence type="ECO:0000259" key="6">
    <source>
        <dbReference type="PROSITE" id="PS50255"/>
    </source>
</evidence>
<dbReference type="PROSITE" id="PS50255">
    <property type="entry name" value="CYTOCHROME_B5_2"/>
    <property type="match status" value="1"/>
</dbReference>
<dbReference type="PROSITE" id="PS00191">
    <property type="entry name" value="CYTOCHROME_B5_1"/>
    <property type="match status" value="1"/>
</dbReference>
<dbReference type="PANTHER" id="PTHR19359">
    <property type="entry name" value="CYTOCHROME B5"/>
    <property type="match status" value="1"/>
</dbReference>
<proteinExistence type="inferred from homology"/>
<evidence type="ECO:0000256" key="3">
    <source>
        <dbReference type="ARBA" id="ARBA00023004"/>
    </source>
</evidence>
<feature type="domain" description="Cytochrome b5 heme-binding" evidence="6">
    <location>
        <begin position="1"/>
        <end position="72"/>
    </location>
</feature>
<dbReference type="RefSeq" id="XP_028462869.1">
    <property type="nucleotide sequence ID" value="XM_028607408.1"/>
</dbReference>
<dbReference type="PANTHER" id="PTHR19359:SF14">
    <property type="entry name" value="CYTOCHROME B5 A"/>
    <property type="match status" value="1"/>
</dbReference>
<dbReference type="PRINTS" id="PR00363">
    <property type="entry name" value="CYTOCHROMEB5"/>
</dbReference>
<evidence type="ECO:0000256" key="4">
    <source>
        <dbReference type="ARBA" id="ARBA00038168"/>
    </source>
</evidence>
<evidence type="ECO:0000313" key="8">
    <source>
        <dbReference type="Proteomes" id="UP000272025"/>
    </source>
</evidence>
<dbReference type="InterPro" id="IPR001199">
    <property type="entry name" value="Cyt_B5-like_heme/steroid-bd"/>
</dbReference>
<dbReference type="GO" id="GO:0046872">
    <property type="term" value="F:metal ion binding"/>
    <property type="evidence" value="ECO:0007669"/>
    <property type="project" value="UniProtKB-UniRule"/>
</dbReference>
<dbReference type="Gene3D" id="3.10.120.10">
    <property type="entry name" value="Cytochrome b5-like heme/steroid binding domain"/>
    <property type="match status" value="1"/>
</dbReference>
<comment type="similarity">
    <text evidence="4 5">Belongs to the cytochrome b5 family.</text>
</comment>
<dbReference type="SUPFAM" id="SSF55856">
    <property type="entry name" value="Cytochrome b5-like heme/steroid binding domain"/>
    <property type="match status" value="1"/>
</dbReference>
<name>A0A3N2PKL7_SODAK</name>
<protein>
    <submittedName>
        <fullName evidence="7">Cytochrome b5</fullName>
    </submittedName>
</protein>
<feature type="non-terminal residue" evidence="7">
    <location>
        <position position="1"/>
    </location>
</feature>
<keyword evidence="1 5" id="KW-0349">Heme</keyword>
<dbReference type="OrthoDB" id="260519at2759"/>
<keyword evidence="3 5" id="KW-0408">Iron</keyword>
<dbReference type="Pfam" id="PF00173">
    <property type="entry name" value="Cyt-b5"/>
    <property type="match status" value="1"/>
</dbReference>
<organism evidence="7 8">
    <name type="scientific">Sodiomyces alkalinus (strain CBS 110278 / VKM F-3762 / F11)</name>
    <name type="common">Alkaliphilic filamentous fungus</name>
    <dbReference type="NCBI Taxonomy" id="1314773"/>
    <lineage>
        <taxon>Eukaryota</taxon>
        <taxon>Fungi</taxon>
        <taxon>Dikarya</taxon>
        <taxon>Ascomycota</taxon>
        <taxon>Pezizomycotina</taxon>
        <taxon>Sordariomycetes</taxon>
        <taxon>Hypocreomycetidae</taxon>
        <taxon>Glomerellales</taxon>
        <taxon>Plectosphaerellaceae</taxon>
        <taxon>Sodiomyces</taxon>
    </lineage>
</organism>
<sequence>TFTELTEHNTKEDLWVAVQGKVYQLSDFVTDHPGGIDVLLECAGIDGTETYDYAGHSDSAKVTLERYYVGDL</sequence>
<evidence type="ECO:0000256" key="2">
    <source>
        <dbReference type="ARBA" id="ARBA00022723"/>
    </source>
</evidence>
<dbReference type="Proteomes" id="UP000272025">
    <property type="component" value="Unassembled WGS sequence"/>
</dbReference>
<evidence type="ECO:0000256" key="1">
    <source>
        <dbReference type="ARBA" id="ARBA00022617"/>
    </source>
</evidence>
<dbReference type="STRING" id="1314773.A0A3N2PKL7"/>
<evidence type="ECO:0000313" key="7">
    <source>
        <dbReference type="EMBL" id="ROT35063.1"/>
    </source>
</evidence>
<dbReference type="EMBL" id="ML119062">
    <property type="protein sequence ID" value="ROT35063.1"/>
    <property type="molecule type" value="Genomic_DNA"/>
</dbReference>
<dbReference type="InterPro" id="IPR018506">
    <property type="entry name" value="Cyt_B5_heme-BS"/>
</dbReference>
<gene>
    <name evidence="7" type="ORF">SODALDRAFT_249159</name>
</gene>
<dbReference type="InterPro" id="IPR050668">
    <property type="entry name" value="Cytochrome_b5"/>
</dbReference>
<keyword evidence="8" id="KW-1185">Reference proteome</keyword>
<dbReference type="GO" id="GO:0016020">
    <property type="term" value="C:membrane"/>
    <property type="evidence" value="ECO:0007669"/>
    <property type="project" value="TreeGrafter"/>
</dbReference>
<dbReference type="SMART" id="SM01117">
    <property type="entry name" value="Cyt-b5"/>
    <property type="match status" value="1"/>
</dbReference>
<evidence type="ECO:0000256" key="5">
    <source>
        <dbReference type="RuleBase" id="RU362121"/>
    </source>
</evidence>
<reference evidence="7 8" key="1">
    <citation type="journal article" date="2018" name="Mol. Ecol.">
        <title>The obligate alkalophilic soda-lake fungus Sodiomyces alkalinus has shifted to a protein diet.</title>
        <authorList>
            <person name="Grum-Grzhimaylo A.A."/>
            <person name="Falkoski D.L."/>
            <person name="van den Heuvel J."/>
            <person name="Valero-Jimenez C.A."/>
            <person name="Min B."/>
            <person name="Choi I.G."/>
            <person name="Lipzen A."/>
            <person name="Daum C.G."/>
            <person name="Aanen D.K."/>
            <person name="Tsang A."/>
            <person name="Henrissat B."/>
            <person name="Bilanenko E.N."/>
            <person name="de Vries R.P."/>
            <person name="van Kan J.A.L."/>
            <person name="Grigoriev I.V."/>
            <person name="Debets A.J.M."/>
        </authorList>
    </citation>
    <scope>NUCLEOTIDE SEQUENCE [LARGE SCALE GENOMIC DNA]</scope>
    <source>
        <strain evidence="7 8">F11</strain>
    </source>
</reference>
<dbReference type="InterPro" id="IPR036400">
    <property type="entry name" value="Cyt_B5-like_heme/steroid_sf"/>
</dbReference>
<keyword evidence="2 5" id="KW-0479">Metal-binding</keyword>
<dbReference type="AlphaFoldDB" id="A0A3N2PKL7"/>
<dbReference type="GeneID" id="39575886"/>
<accession>A0A3N2PKL7</accession>